<comment type="caution">
    <text evidence="2">The sequence shown here is derived from an EMBL/GenBank/DDBJ whole genome shotgun (WGS) entry which is preliminary data.</text>
</comment>
<dbReference type="Gene3D" id="1.25.40.10">
    <property type="entry name" value="Tetratricopeptide repeat domain"/>
    <property type="match status" value="1"/>
</dbReference>
<dbReference type="InterPro" id="IPR011990">
    <property type="entry name" value="TPR-like_helical_dom_sf"/>
</dbReference>
<keyword evidence="1" id="KW-0812">Transmembrane</keyword>
<name>A0ABT5K2L8_9BURK</name>
<evidence type="ECO:0008006" key="4">
    <source>
        <dbReference type="Google" id="ProtNLM"/>
    </source>
</evidence>
<reference evidence="2 3" key="1">
    <citation type="submission" date="2022-10" db="EMBL/GenBank/DDBJ databases">
        <title>Janthinobacterium sp. hw3 Genome sequencing.</title>
        <authorList>
            <person name="Park S."/>
        </authorList>
    </citation>
    <scope>NUCLEOTIDE SEQUENCE [LARGE SCALE GENOMIC DNA]</scope>
    <source>
        <strain evidence="3">hw3</strain>
    </source>
</reference>
<evidence type="ECO:0000313" key="3">
    <source>
        <dbReference type="Proteomes" id="UP001221208"/>
    </source>
</evidence>
<gene>
    <name evidence="2" type="ORF">OIK44_15195</name>
</gene>
<dbReference type="PIRSF" id="PIRSF030959">
    <property type="entry name" value="UCP030959"/>
    <property type="match status" value="1"/>
</dbReference>
<dbReference type="InterPro" id="IPR014562">
    <property type="entry name" value="UCP030959_TPR_rpt-cont"/>
</dbReference>
<keyword evidence="3" id="KW-1185">Reference proteome</keyword>
<organism evidence="2 3">
    <name type="scientific">Janthinobacterium fluminis</name>
    <dbReference type="NCBI Taxonomy" id="2987524"/>
    <lineage>
        <taxon>Bacteria</taxon>
        <taxon>Pseudomonadati</taxon>
        <taxon>Pseudomonadota</taxon>
        <taxon>Betaproteobacteria</taxon>
        <taxon>Burkholderiales</taxon>
        <taxon>Oxalobacteraceae</taxon>
        <taxon>Janthinobacterium</taxon>
    </lineage>
</organism>
<sequence>MPIFGIGLHVLIALFFAVHAIRHGQQLFWLIVLFSFPLLGSVVYFFAIYLPNSRLEHGARKVAVAAAKSLDPGRALREARAAFDYTPTAQNQMRLASALLDSGAGVEAADTYEACLRGAFASDLEIRFGAARANLACGRARQAIEHLESIQRSDANFRAEPVALLLAQSYAAAGRRQEARDAFEAALARFGSFECQAEYAIWAAGAGEKELAERHRQELQRTVERWSRHTRGINADLLRRVNAALGGNL</sequence>
<accession>A0ABT5K2L8</accession>
<proteinExistence type="predicted"/>
<protein>
    <recommendedName>
        <fullName evidence="4">Tetratricopeptide repeat protein</fullName>
    </recommendedName>
</protein>
<dbReference type="SUPFAM" id="SSF48452">
    <property type="entry name" value="TPR-like"/>
    <property type="match status" value="1"/>
</dbReference>
<evidence type="ECO:0000256" key="1">
    <source>
        <dbReference type="SAM" id="Phobius"/>
    </source>
</evidence>
<keyword evidence="1" id="KW-1133">Transmembrane helix</keyword>
<keyword evidence="1" id="KW-0472">Membrane</keyword>
<dbReference type="Proteomes" id="UP001221208">
    <property type="component" value="Unassembled WGS sequence"/>
</dbReference>
<dbReference type="RefSeq" id="WP_273671791.1">
    <property type="nucleotide sequence ID" value="NZ_JAQQXR010000005.1"/>
</dbReference>
<dbReference type="EMBL" id="JAQQXR010000005">
    <property type="protein sequence ID" value="MDC8758925.1"/>
    <property type="molecule type" value="Genomic_DNA"/>
</dbReference>
<evidence type="ECO:0000313" key="2">
    <source>
        <dbReference type="EMBL" id="MDC8758925.1"/>
    </source>
</evidence>
<feature type="transmembrane region" description="Helical" evidence="1">
    <location>
        <begin position="30"/>
        <end position="50"/>
    </location>
</feature>